<keyword evidence="3" id="KW-1185">Reference proteome</keyword>
<feature type="domain" description="Get5 N-terminal" evidence="1">
    <location>
        <begin position="44"/>
        <end position="142"/>
    </location>
</feature>
<dbReference type="GeneID" id="73471766"/>
<dbReference type="Proteomes" id="UP000694255">
    <property type="component" value="Unassembled WGS sequence"/>
</dbReference>
<protein>
    <recommendedName>
        <fullName evidence="1">Get5 N-terminal domain-containing protein</fullName>
    </recommendedName>
</protein>
<dbReference type="EMBL" id="JAGSYN010000218">
    <property type="protein sequence ID" value="KAG7661507.1"/>
    <property type="molecule type" value="Genomic_DNA"/>
</dbReference>
<organism evidence="2 3">
    <name type="scientific">[Candida] subhashii</name>
    <dbReference type="NCBI Taxonomy" id="561895"/>
    <lineage>
        <taxon>Eukaryota</taxon>
        <taxon>Fungi</taxon>
        <taxon>Dikarya</taxon>
        <taxon>Ascomycota</taxon>
        <taxon>Saccharomycotina</taxon>
        <taxon>Pichiomycetes</taxon>
        <taxon>Debaryomycetaceae</taxon>
        <taxon>Spathaspora</taxon>
    </lineage>
</organism>
<sequence length="206" mass="22830">MSETATIVPVNDERQFAHNFLQLMALAADAHPDQFNSSRDYSSLNSLGPSLPAYRYKFPIKRSQSNERTVTLKFKSIRPPFKFSSELTNVSCALSVYKVKTALIESLPELKSAGVAPENIKLMVKSKVVHDTTVLETLEGDEISFNCMVSPPAVLPTPTKETEQKPEQAVHSGISTIGWGKIFTVLVEELGSEEKAKEMLLKLQKC</sequence>
<evidence type="ECO:0000313" key="3">
    <source>
        <dbReference type="Proteomes" id="UP000694255"/>
    </source>
</evidence>
<dbReference type="AlphaFoldDB" id="A0A8J5QI33"/>
<gene>
    <name evidence="2" type="ORF">J8A68_004966</name>
</gene>
<dbReference type="Pfam" id="PF12754">
    <property type="entry name" value="Get5_N"/>
    <property type="match status" value="1"/>
</dbReference>
<accession>A0A8J5QI33</accession>
<name>A0A8J5QI33_9ASCO</name>
<comment type="caution">
    <text evidence="2">The sequence shown here is derived from an EMBL/GenBank/DDBJ whole genome shotgun (WGS) entry which is preliminary data.</text>
</comment>
<reference evidence="2 3" key="1">
    <citation type="journal article" date="2021" name="DNA Res.">
        <title>Genome analysis of Candida subhashii reveals its hybrid nature and dual mitochondrial genome conformations.</title>
        <authorList>
            <person name="Mixao V."/>
            <person name="Hegedusova E."/>
            <person name="Saus E."/>
            <person name="Pryszcz L.P."/>
            <person name="Cillingova A."/>
            <person name="Nosek J."/>
            <person name="Gabaldon T."/>
        </authorList>
    </citation>
    <scope>NUCLEOTIDE SEQUENCE [LARGE SCALE GENOMIC DNA]</scope>
    <source>
        <strain evidence="2 3">CBS 10753</strain>
    </source>
</reference>
<evidence type="ECO:0000313" key="2">
    <source>
        <dbReference type="EMBL" id="KAG7661507.1"/>
    </source>
</evidence>
<evidence type="ECO:0000259" key="1">
    <source>
        <dbReference type="Pfam" id="PF12754"/>
    </source>
</evidence>
<proteinExistence type="predicted"/>
<dbReference type="RefSeq" id="XP_049261740.1">
    <property type="nucleotide sequence ID" value="XM_049408980.1"/>
</dbReference>
<dbReference type="InterPro" id="IPR024737">
    <property type="entry name" value="Get5_N"/>
</dbReference>
<dbReference type="OrthoDB" id="4067208at2759"/>